<dbReference type="SMART" id="SM00025">
    <property type="entry name" value="Pumilio"/>
    <property type="match status" value="8"/>
</dbReference>
<dbReference type="Pfam" id="PF00806">
    <property type="entry name" value="PUF"/>
    <property type="match status" value="8"/>
</dbReference>
<evidence type="ECO:0000313" key="7">
    <source>
        <dbReference type="Proteomes" id="UP000039046"/>
    </source>
</evidence>
<dbReference type="InterPro" id="IPR033712">
    <property type="entry name" value="Pumilio_RNA-bd"/>
</dbReference>
<evidence type="ECO:0000313" key="6">
    <source>
        <dbReference type="EMBL" id="CEJ89709.1"/>
    </source>
</evidence>
<feature type="region of interest" description="Disordered" evidence="4">
    <location>
        <begin position="739"/>
        <end position="764"/>
    </location>
</feature>
<accession>A0A0A1T4J3</accession>
<proteinExistence type="predicted"/>
<dbReference type="SUPFAM" id="SSF48371">
    <property type="entry name" value="ARM repeat"/>
    <property type="match status" value="1"/>
</dbReference>
<protein>
    <submittedName>
        <fullName evidence="6">Putative Pumilio-family RNA binding repeat domain protein (AFU_orthologue AFUA_5G04340)</fullName>
    </submittedName>
</protein>
<dbReference type="EMBL" id="CDHN01000003">
    <property type="protein sequence ID" value="CEJ89709.1"/>
    <property type="molecule type" value="Genomic_DNA"/>
</dbReference>
<sequence>MHTSGSGTTPPRRSGPSPALPTKDGRIEYNPGDAGGRSTTTPAGCSGLDGFKTVRPLQSNKLLNLAVNSTPPELSRGDSYPMDKLLAKLSEQQAKLKQIPDSMQLNEAESPRMATCEDLGSSASLPATPTVHTLPTPDAELRPSSATIQQECLEGDEVLRLKLQLVQAQNKISKLDQELAQSRTSRPNSVGQKTAPSRPLMNQVPRDTAWSLAEDAQSDTSESFSTSGLPKRRAIWGNTKASFSGTALHTQAAEPSPSSWLDGRAIGPGYMDHSFGTSELQRNEVISTEADLLMRSSVNRRSNRFDSRMGGPQPLGPTFAGPTSPFDPMMASISAANMGMPPGHGGMGISMFPQYQQQPIGTPLSPHASEFTSKSGWKSETSMSEAHTYLPPTEPLNYRRLLDRNVNCNWKYIVDKIVCNNDQQASIFLQQKLKVGTPEQKYEIVEAIVAQAYPLMVNRFGNFLVQRCFEHGTPEQVIKIAEAIRGNTLNLSMDPFGCHVVQKAFDSVPEDYKAIMVRELLRRIPETVIHRYACHVWQKLFELRWTESPPQIMQFVNDALRGMWHEVALGETGSLVVQNIFENCLEDDKRPCIEEVLANIDIVAHGQFGNWCIQHICEHGSPPDRSRAIDHVIRYAAEYSTDQFASKVVEKCLKIGGSDFLGRYLDRVCEGRRDRTRIPLIDIASDQYGNYLIQWILDNATPQHREVVAAHIRKHMVSLRGSKFGSRVGMLCTNHAVTTRPGHGAGPSLPGRLPGGRYSTNTYR</sequence>
<dbReference type="PANTHER" id="PTHR12537">
    <property type="entry name" value="RNA BINDING PROTEIN PUMILIO-RELATED"/>
    <property type="match status" value="1"/>
</dbReference>
<dbReference type="AlphaFoldDB" id="A0A0A1T4J3"/>
<feature type="repeat" description="Pumilio" evidence="3">
    <location>
        <begin position="447"/>
        <end position="482"/>
    </location>
</feature>
<evidence type="ECO:0000256" key="4">
    <source>
        <dbReference type="SAM" id="MobiDB-lite"/>
    </source>
</evidence>
<evidence type="ECO:0000256" key="1">
    <source>
        <dbReference type="ARBA" id="ARBA00022737"/>
    </source>
</evidence>
<name>A0A0A1T4J3_9HYPO</name>
<feature type="compositionally biased region" description="Low complexity" evidence="4">
    <location>
        <begin position="746"/>
        <end position="757"/>
    </location>
</feature>
<dbReference type="InterPro" id="IPR001313">
    <property type="entry name" value="Pumilio_RNA-bd_rpt"/>
</dbReference>
<feature type="repeat" description="Pumilio" evidence="3">
    <location>
        <begin position="675"/>
        <end position="710"/>
    </location>
</feature>
<dbReference type="GO" id="GO:0005737">
    <property type="term" value="C:cytoplasm"/>
    <property type="evidence" value="ECO:0007669"/>
    <property type="project" value="TreeGrafter"/>
</dbReference>
<comment type="function">
    <text evidence="2">RNA-binding nucleolar protein required for pre-rRNA processing. Involved in production of 18S rRNA and assembly of small ribosomal subunit.</text>
</comment>
<dbReference type="PROSITE" id="PS50302">
    <property type="entry name" value="PUM"/>
    <property type="match status" value="3"/>
</dbReference>
<dbReference type="InterPro" id="IPR033133">
    <property type="entry name" value="PUM-HD"/>
</dbReference>
<dbReference type="STRING" id="1531966.A0A0A1T4J3"/>
<dbReference type="GO" id="GO:0010608">
    <property type="term" value="P:post-transcriptional regulation of gene expression"/>
    <property type="evidence" value="ECO:0007669"/>
    <property type="project" value="TreeGrafter"/>
</dbReference>
<dbReference type="InterPro" id="IPR016024">
    <property type="entry name" value="ARM-type_fold"/>
</dbReference>
<dbReference type="HOGENOM" id="CLU_009803_0_0_1"/>
<evidence type="ECO:0000256" key="3">
    <source>
        <dbReference type="PROSITE-ProRule" id="PRU00317"/>
    </source>
</evidence>
<feature type="domain" description="PUM-HD" evidence="5">
    <location>
        <begin position="384"/>
        <end position="736"/>
    </location>
</feature>
<dbReference type="InterPro" id="IPR011989">
    <property type="entry name" value="ARM-like"/>
</dbReference>
<gene>
    <name evidence="6" type="ORF">VHEMI05534</name>
</gene>
<dbReference type="PANTHER" id="PTHR12537:SF48">
    <property type="entry name" value="MEIOTIC COILED-COIL PROTEIN 2"/>
    <property type="match status" value="1"/>
</dbReference>
<dbReference type="Gene3D" id="1.25.10.10">
    <property type="entry name" value="Leucine-rich Repeat Variant"/>
    <property type="match status" value="1"/>
</dbReference>
<feature type="compositionally biased region" description="Polar residues" evidence="4">
    <location>
        <begin position="179"/>
        <end position="195"/>
    </location>
</feature>
<feature type="region of interest" description="Disordered" evidence="4">
    <location>
        <begin position="1"/>
        <end position="47"/>
    </location>
</feature>
<reference evidence="6 7" key="1">
    <citation type="journal article" date="2015" name="Genome Announc.">
        <title>Draft Genome Sequence and Gene Annotation of the Entomopathogenic Fungus Verticillium hemipterigenum.</title>
        <authorList>
            <person name="Horn F."/>
            <person name="Habel A."/>
            <person name="Scharf D.H."/>
            <person name="Dworschak J."/>
            <person name="Brakhage A.A."/>
            <person name="Guthke R."/>
            <person name="Hertweck C."/>
            <person name="Linde J."/>
        </authorList>
    </citation>
    <scope>NUCLEOTIDE SEQUENCE [LARGE SCALE GENOMIC DNA]</scope>
</reference>
<dbReference type="Proteomes" id="UP000039046">
    <property type="component" value="Unassembled WGS sequence"/>
</dbReference>
<keyword evidence="7" id="KW-1185">Reference proteome</keyword>
<dbReference type="CDD" id="cd07920">
    <property type="entry name" value="Pumilio"/>
    <property type="match status" value="1"/>
</dbReference>
<feature type="repeat" description="Pumilio" evidence="3">
    <location>
        <begin position="483"/>
        <end position="518"/>
    </location>
</feature>
<organism evidence="6 7">
    <name type="scientific">[Torrubiella] hemipterigena</name>
    <dbReference type="NCBI Taxonomy" id="1531966"/>
    <lineage>
        <taxon>Eukaryota</taxon>
        <taxon>Fungi</taxon>
        <taxon>Dikarya</taxon>
        <taxon>Ascomycota</taxon>
        <taxon>Pezizomycotina</taxon>
        <taxon>Sordariomycetes</taxon>
        <taxon>Hypocreomycetidae</taxon>
        <taxon>Hypocreales</taxon>
        <taxon>Clavicipitaceae</taxon>
        <taxon>Clavicipitaceae incertae sedis</taxon>
        <taxon>'Torrubiella' clade</taxon>
    </lineage>
</organism>
<feature type="compositionally biased region" description="Polar residues" evidence="4">
    <location>
        <begin position="1"/>
        <end position="11"/>
    </location>
</feature>
<dbReference type="OrthoDB" id="668540at2759"/>
<dbReference type="PROSITE" id="PS50303">
    <property type="entry name" value="PUM_HD"/>
    <property type="match status" value="1"/>
</dbReference>
<feature type="region of interest" description="Disordered" evidence="4">
    <location>
        <begin position="118"/>
        <end position="141"/>
    </location>
</feature>
<evidence type="ECO:0000256" key="2">
    <source>
        <dbReference type="ARBA" id="ARBA00024893"/>
    </source>
</evidence>
<dbReference type="GO" id="GO:0003730">
    <property type="term" value="F:mRNA 3'-UTR binding"/>
    <property type="evidence" value="ECO:0007669"/>
    <property type="project" value="TreeGrafter"/>
</dbReference>
<feature type="compositionally biased region" description="Polar residues" evidence="4">
    <location>
        <begin position="121"/>
        <end position="133"/>
    </location>
</feature>
<keyword evidence="1" id="KW-0677">Repeat</keyword>
<evidence type="ECO:0000259" key="5">
    <source>
        <dbReference type="PROSITE" id="PS50303"/>
    </source>
</evidence>
<feature type="region of interest" description="Disordered" evidence="4">
    <location>
        <begin position="177"/>
        <end position="203"/>
    </location>
</feature>